<protein>
    <submittedName>
        <fullName evidence="2">Uncharacterized protein</fullName>
    </submittedName>
</protein>
<dbReference type="Proteomes" id="UP001307889">
    <property type="component" value="Chromosome 14"/>
</dbReference>
<proteinExistence type="predicted"/>
<gene>
    <name evidence="2" type="ORF">NTJ_15196</name>
</gene>
<name>A0ABN7BGT8_9HEMI</name>
<evidence type="ECO:0000256" key="1">
    <source>
        <dbReference type="SAM" id="MobiDB-lite"/>
    </source>
</evidence>
<evidence type="ECO:0000313" key="3">
    <source>
        <dbReference type="Proteomes" id="UP001307889"/>
    </source>
</evidence>
<accession>A0ABN7BGT8</accession>
<feature type="compositionally biased region" description="Basic residues" evidence="1">
    <location>
        <begin position="36"/>
        <end position="53"/>
    </location>
</feature>
<dbReference type="EMBL" id="AP028922">
    <property type="protein sequence ID" value="BET02377.1"/>
    <property type="molecule type" value="Genomic_DNA"/>
</dbReference>
<keyword evidence="3" id="KW-1185">Reference proteome</keyword>
<sequence length="93" mass="9816">MRGGGCEGRPTTQGRPAGRRGDAAPSAARRGLTVGRLRRGSAGRAKRWKRQREGRHGGGGGARASRGGGDEEADCCVDSVRRTNRLGGRSYRP</sequence>
<organism evidence="2 3">
    <name type="scientific">Nesidiocoris tenuis</name>
    <dbReference type="NCBI Taxonomy" id="355587"/>
    <lineage>
        <taxon>Eukaryota</taxon>
        <taxon>Metazoa</taxon>
        <taxon>Ecdysozoa</taxon>
        <taxon>Arthropoda</taxon>
        <taxon>Hexapoda</taxon>
        <taxon>Insecta</taxon>
        <taxon>Pterygota</taxon>
        <taxon>Neoptera</taxon>
        <taxon>Paraneoptera</taxon>
        <taxon>Hemiptera</taxon>
        <taxon>Heteroptera</taxon>
        <taxon>Panheteroptera</taxon>
        <taxon>Cimicomorpha</taxon>
        <taxon>Miridae</taxon>
        <taxon>Dicyphina</taxon>
        <taxon>Nesidiocoris</taxon>
    </lineage>
</organism>
<feature type="region of interest" description="Disordered" evidence="1">
    <location>
        <begin position="1"/>
        <end position="93"/>
    </location>
</feature>
<evidence type="ECO:0000313" key="2">
    <source>
        <dbReference type="EMBL" id="BET02377.1"/>
    </source>
</evidence>
<reference evidence="2 3" key="1">
    <citation type="submission" date="2023-09" db="EMBL/GenBank/DDBJ databases">
        <title>Nesidiocoris tenuis whole genome shotgun sequence.</title>
        <authorList>
            <person name="Shibata T."/>
            <person name="Shimoda M."/>
            <person name="Kobayashi T."/>
            <person name="Uehara T."/>
        </authorList>
    </citation>
    <scope>NUCLEOTIDE SEQUENCE [LARGE SCALE GENOMIC DNA]</scope>
    <source>
        <strain evidence="2 3">Japan</strain>
    </source>
</reference>